<dbReference type="InterPro" id="IPR003719">
    <property type="entry name" value="Phenazine_PhzF-like"/>
</dbReference>
<evidence type="ECO:0000256" key="1">
    <source>
        <dbReference type="ARBA" id="ARBA00008270"/>
    </source>
</evidence>
<organism evidence="3">
    <name type="scientific">marine sediment metagenome</name>
    <dbReference type="NCBI Taxonomy" id="412755"/>
    <lineage>
        <taxon>unclassified sequences</taxon>
        <taxon>metagenomes</taxon>
        <taxon>ecological metagenomes</taxon>
    </lineage>
</organism>
<comment type="caution">
    <text evidence="3">The sequence shown here is derived from an EMBL/GenBank/DDBJ whole genome shotgun (WGS) entry which is preliminary data.</text>
</comment>
<dbReference type="SUPFAM" id="SSF54506">
    <property type="entry name" value="Diaminopimelate epimerase-like"/>
    <property type="match status" value="1"/>
</dbReference>
<dbReference type="AlphaFoldDB" id="A0A0F9X320"/>
<dbReference type="PANTHER" id="PTHR13774:SF17">
    <property type="entry name" value="PHENAZINE BIOSYNTHESIS-LIKE DOMAIN-CONTAINING PROTEIN"/>
    <property type="match status" value="1"/>
</dbReference>
<dbReference type="NCBIfam" id="TIGR00654">
    <property type="entry name" value="PhzF_family"/>
    <property type="match status" value="1"/>
</dbReference>
<dbReference type="Pfam" id="PF02567">
    <property type="entry name" value="PhzC-PhzF"/>
    <property type="match status" value="1"/>
</dbReference>
<sequence>MQLSIYQVDAFTNTLFKGNPAAVVPLQQWLGAEVMQSIAAENNQSETAFLVQGDDGRYAIRWFSPLTEIDFCGHATLASAFILFRLQPELAEITFSADAVGDLQVSRELDGRISMRFPRLDPAPVEEVPAALLSGLSLTPLRVLANRQAWFAVYDDEQSVLQVQQDPAQLKLLAPRDVVVTAPGSQSDFVSRYFWPANGGLEDMVTGSIHAGLAPYWSAQLGKAELLAIQASSRGGRLDCVVHDDHVQISGHAVLYLEGLINCPESPH</sequence>
<dbReference type="GO" id="GO:0016853">
    <property type="term" value="F:isomerase activity"/>
    <property type="evidence" value="ECO:0007669"/>
    <property type="project" value="UniProtKB-KW"/>
</dbReference>
<accession>A0A0F9X320</accession>
<keyword evidence="2" id="KW-0413">Isomerase</keyword>
<dbReference type="EMBL" id="LAZR01000088">
    <property type="protein sequence ID" value="KKN93226.1"/>
    <property type="molecule type" value="Genomic_DNA"/>
</dbReference>
<gene>
    <name evidence="3" type="ORF">LCGC14_0200910</name>
</gene>
<comment type="similarity">
    <text evidence="1">Belongs to the PhzF family.</text>
</comment>
<protein>
    <recommendedName>
        <fullName evidence="4">Phenazine biosynthesis protein PhzF</fullName>
    </recommendedName>
</protein>
<evidence type="ECO:0000256" key="2">
    <source>
        <dbReference type="ARBA" id="ARBA00023235"/>
    </source>
</evidence>
<name>A0A0F9X320_9ZZZZ</name>
<evidence type="ECO:0000313" key="3">
    <source>
        <dbReference type="EMBL" id="KKN93226.1"/>
    </source>
</evidence>
<reference evidence="3" key="1">
    <citation type="journal article" date="2015" name="Nature">
        <title>Complex archaea that bridge the gap between prokaryotes and eukaryotes.</title>
        <authorList>
            <person name="Spang A."/>
            <person name="Saw J.H."/>
            <person name="Jorgensen S.L."/>
            <person name="Zaremba-Niedzwiedzka K."/>
            <person name="Martijn J."/>
            <person name="Lind A.E."/>
            <person name="van Eijk R."/>
            <person name="Schleper C."/>
            <person name="Guy L."/>
            <person name="Ettema T.J."/>
        </authorList>
    </citation>
    <scope>NUCLEOTIDE SEQUENCE</scope>
</reference>
<evidence type="ECO:0008006" key="4">
    <source>
        <dbReference type="Google" id="ProtNLM"/>
    </source>
</evidence>
<proteinExistence type="inferred from homology"/>
<dbReference type="PANTHER" id="PTHR13774">
    <property type="entry name" value="PHENAZINE BIOSYNTHESIS PROTEIN"/>
    <property type="match status" value="1"/>
</dbReference>
<dbReference type="PIRSF" id="PIRSF016184">
    <property type="entry name" value="PhzC_PhzF"/>
    <property type="match status" value="1"/>
</dbReference>
<dbReference type="GO" id="GO:0005737">
    <property type="term" value="C:cytoplasm"/>
    <property type="evidence" value="ECO:0007669"/>
    <property type="project" value="TreeGrafter"/>
</dbReference>
<dbReference type="Gene3D" id="3.10.310.10">
    <property type="entry name" value="Diaminopimelate Epimerase, Chain A, domain 1"/>
    <property type="match status" value="2"/>
</dbReference>